<dbReference type="InterPro" id="IPR043502">
    <property type="entry name" value="DNA/RNA_pol_sf"/>
</dbReference>
<sequence>MNDEYSTLMQNNIWSLVPRNSSMNIVGCHWIYKIKEQVDGTIEWYKARLVAKGFIQLEGIDFDSTFSLIVMATIIRIVLSIVVSRLWSIRQLDVKNAFLYGKLHEEVYMRFSSVLHAFSFKSSQADPFMFSSQFSMKYLDDLYYFLGIKSHRTLNHLALQYLTFTKPNITYAIQQVYQFMHAPSDIHFQAVKRILRYLKGTINCGIQLLPCTTPNLVCYVDADWVDCPYTKRSTMGHCVFLSSNPIS</sequence>
<evidence type="ECO:0000313" key="4">
    <source>
        <dbReference type="RefSeq" id="XP_022721758.1"/>
    </source>
</evidence>
<dbReference type="PANTHER" id="PTHR11439:SF524">
    <property type="entry name" value="RNA-DIRECTED DNA POLYMERASE, PROTEIN KINASE RLK-PELLE-DLSV FAMILY"/>
    <property type="match status" value="1"/>
</dbReference>
<feature type="transmembrane region" description="Helical" evidence="1">
    <location>
        <begin position="66"/>
        <end position="87"/>
    </location>
</feature>
<keyword evidence="1" id="KW-0812">Transmembrane</keyword>
<dbReference type="RefSeq" id="XP_022721758.1">
    <property type="nucleotide sequence ID" value="XM_022866023.1"/>
</dbReference>
<dbReference type="GeneID" id="111279126"/>
<keyword evidence="1" id="KW-0472">Membrane</keyword>
<gene>
    <name evidence="4" type="primary">LOC111279126</name>
</gene>
<dbReference type="Proteomes" id="UP000515121">
    <property type="component" value="Unplaced"/>
</dbReference>
<protein>
    <submittedName>
        <fullName evidence="4">Uncharacterized protein LOC111279126</fullName>
    </submittedName>
</protein>
<dbReference type="AlphaFoldDB" id="A0A6P5X0Q5"/>
<name>A0A6P5X0Q5_DURZI</name>
<organism evidence="3 4">
    <name type="scientific">Durio zibethinus</name>
    <name type="common">Durian</name>
    <dbReference type="NCBI Taxonomy" id="66656"/>
    <lineage>
        <taxon>Eukaryota</taxon>
        <taxon>Viridiplantae</taxon>
        <taxon>Streptophyta</taxon>
        <taxon>Embryophyta</taxon>
        <taxon>Tracheophyta</taxon>
        <taxon>Spermatophyta</taxon>
        <taxon>Magnoliopsida</taxon>
        <taxon>eudicotyledons</taxon>
        <taxon>Gunneridae</taxon>
        <taxon>Pentapetalae</taxon>
        <taxon>rosids</taxon>
        <taxon>malvids</taxon>
        <taxon>Malvales</taxon>
        <taxon>Malvaceae</taxon>
        <taxon>Helicteroideae</taxon>
        <taxon>Durio</taxon>
    </lineage>
</organism>
<dbReference type="Pfam" id="PF07727">
    <property type="entry name" value="RVT_2"/>
    <property type="match status" value="1"/>
</dbReference>
<evidence type="ECO:0000256" key="1">
    <source>
        <dbReference type="SAM" id="Phobius"/>
    </source>
</evidence>
<evidence type="ECO:0000259" key="2">
    <source>
        <dbReference type="Pfam" id="PF07727"/>
    </source>
</evidence>
<keyword evidence="1" id="KW-1133">Transmembrane helix</keyword>
<dbReference type="KEGG" id="dzi:111279126"/>
<dbReference type="PANTHER" id="PTHR11439">
    <property type="entry name" value="GAG-POL-RELATED RETROTRANSPOSON"/>
    <property type="match status" value="1"/>
</dbReference>
<proteinExistence type="predicted"/>
<dbReference type="InterPro" id="IPR013103">
    <property type="entry name" value="RVT_2"/>
</dbReference>
<dbReference type="OrthoDB" id="997331at2759"/>
<dbReference type="SUPFAM" id="SSF56672">
    <property type="entry name" value="DNA/RNA polymerases"/>
    <property type="match status" value="1"/>
</dbReference>
<keyword evidence="3" id="KW-1185">Reference proteome</keyword>
<feature type="domain" description="Reverse transcriptase Ty1/copia-type" evidence="2">
    <location>
        <begin position="11"/>
        <end position="110"/>
    </location>
</feature>
<evidence type="ECO:0000313" key="3">
    <source>
        <dbReference type="Proteomes" id="UP000515121"/>
    </source>
</evidence>
<reference evidence="4" key="1">
    <citation type="submission" date="2025-08" db="UniProtKB">
        <authorList>
            <consortium name="RefSeq"/>
        </authorList>
    </citation>
    <scope>IDENTIFICATION</scope>
    <source>
        <tissue evidence="4">Fruit stalk</tissue>
    </source>
</reference>
<accession>A0A6P5X0Q5</accession>